<dbReference type="OrthoDB" id="6262345at2759"/>
<dbReference type="STRING" id="102285.A0A0R3T7K5"/>
<accession>A0A0R3T7K5</accession>
<dbReference type="Proteomes" id="UP000278807">
    <property type="component" value="Unassembled WGS sequence"/>
</dbReference>
<keyword evidence="3" id="KW-1185">Reference proteome</keyword>
<name>A0A0R3T7K5_RODNA</name>
<evidence type="ECO:0000313" key="2">
    <source>
        <dbReference type="EMBL" id="VDN98901.1"/>
    </source>
</evidence>
<dbReference type="WBParaSite" id="HNAJ_0000304301-mRNA-1">
    <property type="protein sequence ID" value="HNAJ_0000304301-mRNA-1"/>
    <property type="gene ID" value="HNAJ_0000304301"/>
</dbReference>
<gene>
    <name evidence="2" type="ORF">HNAJ_LOCUS3042</name>
</gene>
<reference evidence="4" key="1">
    <citation type="submission" date="2017-02" db="UniProtKB">
        <authorList>
            <consortium name="WormBaseParasite"/>
        </authorList>
    </citation>
    <scope>IDENTIFICATION</scope>
</reference>
<evidence type="ECO:0000313" key="4">
    <source>
        <dbReference type="WBParaSite" id="HNAJ_0000304301-mRNA-1"/>
    </source>
</evidence>
<evidence type="ECO:0000313" key="3">
    <source>
        <dbReference type="Proteomes" id="UP000278807"/>
    </source>
</evidence>
<keyword evidence="1" id="KW-1133">Transmembrane helix</keyword>
<dbReference type="AlphaFoldDB" id="A0A0R3T7K5"/>
<organism evidence="4">
    <name type="scientific">Rodentolepis nana</name>
    <name type="common">Dwarf tapeworm</name>
    <name type="synonym">Hymenolepis nana</name>
    <dbReference type="NCBI Taxonomy" id="102285"/>
    <lineage>
        <taxon>Eukaryota</taxon>
        <taxon>Metazoa</taxon>
        <taxon>Spiralia</taxon>
        <taxon>Lophotrochozoa</taxon>
        <taxon>Platyhelminthes</taxon>
        <taxon>Cestoda</taxon>
        <taxon>Eucestoda</taxon>
        <taxon>Cyclophyllidea</taxon>
        <taxon>Hymenolepididae</taxon>
        <taxon>Rodentolepis</taxon>
    </lineage>
</organism>
<evidence type="ECO:0000256" key="1">
    <source>
        <dbReference type="SAM" id="Phobius"/>
    </source>
</evidence>
<dbReference type="EMBL" id="UZAE01001666">
    <property type="protein sequence ID" value="VDN98901.1"/>
    <property type="molecule type" value="Genomic_DNA"/>
</dbReference>
<sequence>MKSGVEFGILRKDLTSSTPQQNLRPKVPTHDLIFNNEECISTNAYHGQYCFTEVTEHASRKPFVGMAKVAELELREAPRKISSTFTNQPPEMMTIAKSQPPTHVIALPTHINQFRVDPIKSNPEQSRNRKTAFRRRKWLLRIGILLAVILILISCVYQICAWTNRWQKRRSLLLVQRTPVPTILDHQGNTTIPSIVNITICNANPFRGSAIFDLPSGSYLYDTLTGTRTGSMKVPDFAKELRNAQKVLKLMLLKAIGYKEH</sequence>
<keyword evidence="1" id="KW-0472">Membrane</keyword>
<reference evidence="2 3" key="2">
    <citation type="submission" date="2018-11" db="EMBL/GenBank/DDBJ databases">
        <authorList>
            <consortium name="Pathogen Informatics"/>
        </authorList>
    </citation>
    <scope>NUCLEOTIDE SEQUENCE [LARGE SCALE GENOMIC DNA]</scope>
</reference>
<keyword evidence="1" id="KW-0812">Transmembrane</keyword>
<proteinExistence type="predicted"/>
<protein>
    <submittedName>
        <fullName evidence="2 4">Uncharacterized protein</fullName>
    </submittedName>
</protein>
<feature type="transmembrane region" description="Helical" evidence="1">
    <location>
        <begin position="138"/>
        <end position="159"/>
    </location>
</feature>